<dbReference type="GO" id="GO:0006487">
    <property type="term" value="P:protein N-linked glycosylation"/>
    <property type="evidence" value="ECO:0007669"/>
    <property type="project" value="TreeGrafter"/>
</dbReference>
<dbReference type="OrthoDB" id="952827at2"/>
<keyword evidence="3" id="KW-1185">Reference proteome</keyword>
<dbReference type="Gene3D" id="3.90.550.10">
    <property type="entry name" value="Spore Coat Polysaccharide Biosynthesis Protein SpsA, Chain A"/>
    <property type="match status" value="1"/>
</dbReference>
<dbReference type="InterPro" id="IPR001173">
    <property type="entry name" value="Glyco_trans_2-like"/>
</dbReference>
<dbReference type="Pfam" id="PF00535">
    <property type="entry name" value="Glycos_transf_2"/>
    <property type="match status" value="1"/>
</dbReference>
<evidence type="ECO:0000313" key="3">
    <source>
        <dbReference type="Proteomes" id="UP000249248"/>
    </source>
</evidence>
<gene>
    <name evidence="2" type="ORF">DNU06_12080</name>
</gene>
<dbReference type="PANTHER" id="PTHR10859:SF91">
    <property type="entry name" value="DOLICHYL-PHOSPHATE BETA-GLUCOSYLTRANSFERASE"/>
    <property type="match status" value="1"/>
</dbReference>
<dbReference type="AlphaFoldDB" id="A0A2W1NBB2"/>
<dbReference type="RefSeq" id="WP_111063601.1">
    <property type="nucleotide sequence ID" value="NZ_JBHUCU010000017.1"/>
</dbReference>
<evidence type="ECO:0000259" key="1">
    <source>
        <dbReference type="Pfam" id="PF00535"/>
    </source>
</evidence>
<dbReference type="CDD" id="cd04179">
    <property type="entry name" value="DPM_DPG-synthase_like"/>
    <property type="match status" value="1"/>
</dbReference>
<protein>
    <recommendedName>
        <fullName evidence="1">Glycosyltransferase 2-like domain-containing protein</fullName>
    </recommendedName>
</protein>
<comment type="caution">
    <text evidence="2">The sequence shown here is derived from an EMBL/GenBank/DDBJ whole genome shotgun (WGS) entry which is preliminary data.</text>
</comment>
<evidence type="ECO:0000313" key="2">
    <source>
        <dbReference type="EMBL" id="PZE16585.1"/>
    </source>
</evidence>
<proteinExistence type="predicted"/>
<feature type="domain" description="Glycosyltransferase 2-like" evidence="1">
    <location>
        <begin position="8"/>
        <end position="156"/>
    </location>
</feature>
<dbReference type="Proteomes" id="UP000249248">
    <property type="component" value="Unassembled WGS sequence"/>
</dbReference>
<name>A0A2W1NBB2_9FLAO</name>
<accession>A0A2W1NBB2</accession>
<dbReference type="SUPFAM" id="SSF53448">
    <property type="entry name" value="Nucleotide-diphospho-sugar transferases"/>
    <property type="match status" value="1"/>
</dbReference>
<sequence>MNTNGAFTILLPCYNPILGWETTIVASIHEIQKQLNVPIDLIIVNDGSTKNVGPQQIDFIKKNIPQVNFISYSVNKGKGHALRTGVKAVKTFPIVYTDIDFPYTTESLIEIYHFILSNKVDTVLGKRDKSYYQNIPTGRKIISKFLRGTFKYFLKLPTDDTQCGIKAFNEKGADLFLTTEINRFLFDLEFVKLISKRNLSCKTVLVKLKPNVVFSSVSVKILAKESLNFVKVLFRK</sequence>
<dbReference type="PANTHER" id="PTHR10859">
    <property type="entry name" value="GLYCOSYL TRANSFERASE"/>
    <property type="match status" value="1"/>
</dbReference>
<dbReference type="EMBL" id="QKSB01000007">
    <property type="protein sequence ID" value="PZE16585.1"/>
    <property type="molecule type" value="Genomic_DNA"/>
</dbReference>
<reference evidence="2 3" key="1">
    <citation type="submission" date="2018-06" db="EMBL/GenBank/DDBJ databases">
        <title>The draft genome sequence of Crocinitomix sp. SM1701.</title>
        <authorList>
            <person name="Zhang X."/>
        </authorList>
    </citation>
    <scope>NUCLEOTIDE SEQUENCE [LARGE SCALE GENOMIC DNA]</scope>
    <source>
        <strain evidence="2 3">SM1701</strain>
    </source>
</reference>
<dbReference type="InterPro" id="IPR029044">
    <property type="entry name" value="Nucleotide-diphossugar_trans"/>
</dbReference>
<organism evidence="2 3">
    <name type="scientific">Putridiphycobacter roseus</name>
    <dbReference type="NCBI Taxonomy" id="2219161"/>
    <lineage>
        <taxon>Bacteria</taxon>
        <taxon>Pseudomonadati</taxon>
        <taxon>Bacteroidota</taxon>
        <taxon>Flavobacteriia</taxon>
        <taxon>Flavobacteriales</taxon>
        <taxon>Crocinitomicaceae</taxon>
        <taxon>Putridiphycobacter</taxon>
    </lineage>
</organism>